<keyword evidence="2" id="KW-0012">Acyltransferase</keyword>
<dbReference type="InterPro" id="IPR000182">
    <property type="entry name" value="GNAT_dom"/>
</dbReference>
<dbReference type="InterPro" id="IPR051531">
    <property type="entry name" value="N-acetyltransferase"/>
</dbReference>
<dbReference type="InterPro" id="IPR016181">
    <property type="entry name" value="Acyl_CoA_acyltransferase"/>
</dbReference>
<comment type="similarity">
    <text evidence="3">Belongs to the acetyltransferase family. RimJ subfamily.</text>
</comment>
<evidence type="ECO:0000259" key="4">
    <source>
        <dbReference type="PROSITE" id="PS51186"/>
    </source>
</evidence>
<dbReference type="GO" id="GO:0016747">
    <property type="term" value="F:acyltransferase activity, transferring groups other than amino-acyl groups"/>
    <property type="evidence" value="ECO:0007669"/>
    <property type="project" value="InterPro"/>
</dbReference>
<proteinExistence type="inferred from homology"/>
<gene>
    <name evidence="5" type="ORF">FMLFYP121_01411</name>
</gene>
<dbReference type="Gene3D" id="3.40.630.30">
    <property type="match status" value="2"/>
</dbReference>
<sequence>MKIDKIILRKFTINDADKMYENWASDSRVTKFLTWEPHTSLKESEKIIKQWINDDKNVYFAICNTNNENIGCISASLIKENPKTYAIGYCLAYDYWSQGIMTESLKLMLKYLFEEKHAVRVEATHDRRNSASGKVMMNANMKYEGCLRKSATNNQGVADSCMYSMIDEDYECDFVIPEYDEMNFRKELLADEKTMSFNEKYGGAIDFSEDKWKSWYDKWINSDDRFYYYILGHNKPVGECCIYKEDDRWICSLIVKDEYRNNGYGKRALMFLIDLAKKLDIDELYDNIGTCNPSLNLFLKCGFEVIYTNEEYSTVKIILSNLY</sequence>
<evidence type="ECO:0000256" key="2">
    <source>
        <dbReference type="ARBA" id="ARBA00023315"/>
    </source>
</evidence>
<evidence type="ECO:0000256" key="1">
    <source>
        <dbReference type="ARBA" id="ARBA00022679"/>
    </source>
</evidence>
<dbReference type="PROSITE" id="PS51186">
    <property type="entry name" value="GNAT"/>
    <property type="match status" value="2"/>
</dbReference>
<dbReference type="AlphaFoldDB" id="A0A6N3CF61"/>
<dbReference type="EMBL" id="CACRTP010000018">
    <property type="protein sequence ID" value="VYU13569.1"/>
    <property type="molecule type" value="Genomic_DNA"/>
</dbReference>
<evidence type="ECO:0000256" key="3">
    <source>
        <dbReference type="ARBA" id="ARBA00038502"/>
    </source>
</evidence>
<protein>
    <submittedName>
        <fullName evidence="5">Ribosomal-protein-L7/L12-serine acetyltransferase</fullName>
    </submittedName>
</protein>
<dbReference type="Pfam" id="PF13302">
    <property type="entry name" value="Acetyltransf_3"/>
    <property type="match status" value="1"/>
</dbReference>
<feature type="domain" description="N-acetyltransferase" evidence="4">
    <location>
        <begin position="6"/>
        <end position="152"/>
    </location>
</feature>
<reference evidence="5" key="1">
    <citation type="submission" date="2019-11" db="EMBL/GenBank/DDBJ databases">
        <authorList>
            <person name="Feng L."/>
        </authorList>
    </citation>
    <scope>NUCLEOTIDE SEQUENCE</scope>
    <source>
        <strain evidence="5">FmagnaLFYP121</strain>
    </source>
</reference>
<dbReference type="RefSeq" id="WP_156850093.1">
    <property type="nucleotide sequence ID" value="NZ_CACRTP010000018.1"/>
</dbReference>
<dbReference type="Pfam" id="PF00583">
    <property type="entry name" value="Acetyltransf_1"/>
    <property type="match status" value="1"/>
</dbReference>
<dbReference type="PANTHER" id="PTHR43792:SF8">
    <property type="entry name" value="[RIBOSOMAL PROTEIN US5]-ALANINE N-ACETYLTRANSFERASE"/>
    <property type="match status" value="1"/>
</dbReference>
<evidence type="ECO:0000313" key="5">
    <source>
        <dbReference type="EMBL" id="VYU13569.1"/>
    </source>
</evidence>
<name>A0A6N3CF61_FINMA</name>
<keyword evidence="1 5" id="KW-0808">Transferase</keyword>
<organism evidence="5">
    <name type="scientific">Finegoldia magna</name>
    <name type="common">Peptostreptococcus magnus</name>
    <dbReference type="NCBI Taxonomy" id="1260"/>
    <lineage>
        <taxon>Bacteria</taxon>
        <taxon>Bacillati</taxon>
        <taxon>Bacillota</taxon>
        <taxon>Tissierellia</taxon>
        <taxon>Tissierellales</taxon>
        <taxon>Peptoniphilaceae</taxon>
        <taxon>Finegoldia</taxon>
    </lineage>
</organism>
<dbReference type="CDD" id="cd04301">
    <property type="entry name" value="NAT_SF"/>
    <property type="match status" value="1"/>
</dbReference>
<feature type="domain" description="N-acetyltransferase" evidence="4">
    <location>
        <begin position="187"/>
        <end position="323"/>
    </location>
</feature>
<dbReference type="SUPFAM" id="SSF55729">
    <property type="entry name" value="Acyl-CoA N-acyltransferases (Nat)"/>
    <property type="match status" value="2"/>
</dbReference>
<accession>A0A6N3CF61</accession>
<dbReference type="PANTHER" id="PTHR43792">
    <property type="entry name" value="GNAT FAMILY, PUTATIVE (AFU_ORTHOLOGUE AFUA_3G00765)-RELATED-RELATED"/>
    <property type="match status" value="1"/>
</dbReference>